<keyword evidence="1" id="KW-0732">Signal</keyword>
<evidence type="ECO:0008006" key="4">
    <source>
        <dbReference type="Google" id="ProtNLM"/>
    </source>
</evidence>
<dbReference type="RefSeq" id="WP_187479680.1">
    <property type="nucleotide sequence ID" value="NZ_CP060697.1"/>
</dbReference>
<keyword evidence="3" id="KW-1185">Reference proteome</keyword>
<evidence type="ECO:0000313" key="2">
    <source>
        <dbReference type="EMBL" id="QNM82725.1"/>
    </source>
</evidence>
<dbReference type="EMBL" id="CP060697">
    <property type="protein sequence ID" value="QNM82725.1"/>
    <property type="molecule type" value="Genomic_DNA"/>
</dbReference>
<dbReference type="AlphaFoldDB" id="A0A7G9L276"/>
<name>A0A7G9L276_9SPHN</name>
<organism evidence="2 3">
    <name type="scientific">Sphingomonas sabuli</name>
    <dbReference type="NCBI Taxonomy" id="2764186"/>
    <lineage>
        <taxon>Bacteria</taxon>
        <taxon>Pseudomonadati</taxon>
        <taxon>Pseudomonadota</taxon>
        <taxon>Alphaproteobacteria</taxon>
        <taxon>Sphingomonadales</taxon>
        <taxon>Sphingomonadaceae</taxon>
        <taxon>Sphingomonas</taxon>
    </lineage>
</organism>
<dbReference type="Proteomes" id="UP000515861">
    <property type="component" value="Chromosome"/>
</dbReference>
<sequence length="148" mass="16555">MKGTLAFAAAALGLAVSSVPAVAQAPDRSVTAEYYYRIKWGSAAEFKQLYERNHAPILREMQKQGFILGMEVEEPFTHLAGGPRWDLRVTIRMRDAESAIGVGGEFDKAVAATTKRLYPDKEKFLAEEARRFSLLEEHWDVIVAKVEP</sequence>
<accession>A0A7G9L276</accession>
<feature type="signal peptide" evidence="1">
    <location>
        <begin position="1"/>
        <end position="23"/>
    </location>
</feature>
<evidence type="ECO:0000256" key="1">
    <source>
        <dbReference type="SAM" id="SignalP"/>
    </source>
</evidence>
<dbReference type="KEGG" id="ssau:H8M03_12155"/>
<proteinExistence type="predicted"/>
<protein>
    <recommendedName>
        <fullName evidence="4">EthD domain-containing protein</fullName>
    </recommendedName>
</protein>
<evidence type="ECO:0000313" key="3">
    <source>
        <dbReference type="Proteomes" id="UP000515861"/>
    </source>
</evidence>
<feature type="chain" id="PRO_5029001552" description="EthD domain-containing protein" evidence="1">
    <location>
        <begin position="24"/>
        <end position="148"/>
    </location>
</feature>
<gene>
    <name evidence="2" type="ORF">H8M03_12155</name>
</gene>
<reference evidence="2 3" key="1">
    <citation type="submission" date="2020-08" db="EMBL/GenBank/DDBJ databases">
        <title>Sphingomonas sp. sand1-3 16S ribosomal RNA gene Genome sequencing and assembly.</title>
        <authorList>
            <person name="Kang M."/>
        </authorList>
    </citation>
    <scope>NUCLEOTIDE SEQUENCE [LARGE SCALE GENOMIC DNA]</scope>
    <source>
        <strain evidence="3">sand1-3</strain>
    </source>
</reference>